<dbReference type="AlphaFoldDB" id="A0A2S9UES3"/>
<feature type="DNA-binding region" description="H-T-H motif" evidence="2">
    <location>
        <begin position="40"/>
        <end position="59"/>
    </location>
</feature>
<dbReference type="PANTHER" id="PTHR30055">
    <property type="entry name" value="HTH-TYPE TRANSCRIPTIONAL REGULATOR RUTR"/>
    <property type="match status" value="1"/>
</dbReference>
<dbReference type="Pfam" id="PF00440">
    <property type="entry name" value="TetR_N"/>
    <property type="match status" value="1"/>
</dbReference>
<dbReference type="Gene3D" id="1.10.10.60">
    <property type="entry name" value="Homeodomain-like"/>
    <property type="match status" value="1"/>
</dbReference>
<dbReference type="GO" id="GO:0000976">
    <property type="term" value="F:transcription cis-regulatory region binding"/>
    <property type="evidence" value="ECO:0007669"/>
    <property type="project" value="TreeGrafter"/>
</dbReference>
<dbReference type="InterPro" id="IPR050109">
    <property type="entry name" value="HTH-type_TetR-like_transc_reg"/>
</dbReference>
<evidence type="ECO:0000313" key="4">
    <source>
        <dbReference type="Proteomes" id="UP000548673"/>
    </source>
</evidence>
<proteinExistence type="predicted"/>
<comment type="caution">
    <text evidence="3">The sequence shown here is derived from an EMBL/GenBank/DDBJ whole genome shotgun (WGS) entry which is preliminary data.</text>
</comment>
<gene>
    <name evidence="3" type="primary">cecR</name>
    <name evidence="3" type="ORF">HRR37_15610</name>
</gene>
<reference evidence="3 4" key="1">
    <citation type="submission" date="2020-05" db="EMBL/GenBank/DDBJ databases">
        <title>The draft genome of Cronobacter sakazakii strain 145005.</title>
        <authorList>
            <person name="Yang J."/>
            <person name="Liu L."/>
            <person name="Feng Y."/>
            <person name="Zong Z."/>
        </authorList>
    </citation>
    <scope>NUCLEOTIDE SEQUENCE [LARGE SCALE GENOMIC DNA]</scope>
    <source>
        <strain evidence="3 4">145005</strain>
    </source>
</reference>
<organism evidence="3 4">
    <name type="scientific">Cronobacter sakazakii</name>
    <name type="common">Enterobacter sakazakii</name>
    <dbReference type="NCBI Taxonomy" id="28141"/>
    <lineage>
        <taxon>Bacteria</taxon>
        <taxon>Pseudomonadati</taxon>
        <taxon>Pseudomonadota</taxon>
        <taxon>Gammaproteobacteria</taxon>
        <taxon>Enterobacterales</taxon>
        <taxon>Enterobacteriaceae</taxon>
        <taxon>Cronobacter</taxon>
    </lineage>
</organism>
<dbReference type="RefSeq" id="WP_029038905.1">
    <property type="nucleotide sequence ID" value="NZ_CP011047.1"/>
</dbReference>
<dbReference type="SUPFAM" id="SSF46689">
    <property type="entry name" value="Homeodomain-like"/>
    <property type="match status" value="1"/>
</dbReference>
<dbReference type="EMBL" id="JABTXY010000025">
    <property type="protein sequence ID" value="NYV43750.1"/>
    <property type="molecule type" value="Genomic_DNA"/>
</dbReference>
<dbReference type="Pfam" id="PF09209">
    <property type="entry name" value="CecR_C"/>
    <property type="match status" value="1"/>
</dbReference>
<dbReference type="GeneID" id="56731350"/>
<dbReference type="Proteomes" id="UP000548673">
    <property type="component" value="Unassembled WGS sequence"/>
</dbReference>
<sequence length="232" mass="25633">MDLIDMSLSVTPPTSRGEQAKEKLISAAINQFGEYGLHATTRDIAAAAGQNIAAIPYYFGSKEDLYMASAQWIADFIRTHFQPHADAAETLLREPKPSPAAMRALIDDACRQMIQLMTADETLSVSKFISREQLSPSPAYQLIHEQVIAPLHHHFTRLIARLTGADPEATETVLHTHALIGEILAFRLGRETILLRAGWRGFDDDKAAQIHRVVTLHIDWILAGLSGSLSDE</sequence>
<dbReference type="NCBIfam" id="NF008587">
    <property type="entry name" value="PRK11552.1"/>
    <property type="match status" value="1"/>
</dbReference>
<protein>
    <submittedName>
        <fullName evidence="3">Transcriptional regulator CecR</fullName>
    </submittedName>
</protein>
<dbReference type="SUPFAM" id="SSF48498">
    <property type="entry name" value="Tetracyclin repressor-like, C-terminal domain"/>
    <property type="match status" value="1"/>
</dbReference>
<name>A0A2S9UES3_CROSK</name>
<dbReference type="InterPro" id="IPR036271">
    <property type="entry name" value="Tet_transcr_reg_TetR-rel_C_sf"/>
</dbReference>
<dbReference type="Gene3D" id="1.10.357.10">
    <property type="entry name" value="Tetracycline Repressor, domain 2"/>
    <property type="match status" value="1"/>
</dbReference>
<keyword evidence="1 2" id="KW-0238">DNA-binding</keyword>
<dbReference type="PRINTS" id="PR00455">
    <property type="entry name" value="HTHTETR"/>
</dbReference>
<dbReference type="PROSITE" id="PS50977">
    <property type="entry name" value="HTH_TETR_2"/>
    <property type="match status" value="1"/>
</dbReference>
<dbReference type="InterPro" id="IPR015292">
    <property type="entry name" value="Tscrpt_reg_YbiH_C"/>
</dbReference>
<dbReference type="STRING" id="28141.CSK29544_03851"/>
<dbReference type="PANTHER" id="PTHR30055:SF146">
    <property type="entry name" value="HTH-TYPE TRANSCRIPTIONAL DUAL REGULATOR CECR"/>
    <property type="match status" value="1"/>
</dbReference>
<accession>A0A2S9UES3</accession>
<evidence type="ECO:0000313" key="3">
    <source>
        <dbReference type="EMBL" id="NYV43750.1"/>
    </source>
</evidence>
<dbReference type="KEGG" id="csj:CSK29544_03851"/>
<dbReference type="InterPro" id="IPR009057">
    <property type="entry name" value="Homeodomain-like_sf"/>
</dbReference>
<evidence type="ECO:0000256" key="2">
    <source>
        <dbReference type="PROSITE-ProRule" id="PRU00335"/>
    </source>
</evidence>
<dbReference type="InterPro" id="IPR001647">
    <property type="entry name" value="HTH_TetR"/>
</dbReference>
<evidence type="ECO:0000256" key="1">
    <source>
        <dbReference type="ARBA" id="ARBA00023125"/>
    </source>
</evidence>
<dbReference type="GO" id="GO:0003700">
    <property type="term" value="F:DNA-binding transcription factor activity"/>
    <property type="evidence" value="ECO:0007669"/>
    <property type="project" value="TreeGrafter"/>
</dbReference>